<sequence length="105" mass="10737">MTSGSLPLCRAALLAALALVPVGPGAVAQSNPSTLQMSCAQARGLIAARGAIVLNTGPTTYERFVGGYGYCVLGETPQPAWAPTADTAQCPVGYRCAPRAFPSRN</sequence>
<keyword evidence="3" id="KW-1185">Reference proteome</keyword>
<accession>A0ABW9Z0L3</accession>
<comment type="caution">
    <text evidence="2">The sequence shown here is derived from an EMBL/GenBank/DDBJ whole genome shotgun (WGS) entry which is preliminary data.</text>
</comment>
<dbReference type="EMBL" id="JAAAXJ010000010">
    <property type="protein sequence ID" value="NBJ26055.1"/>
    <property type="molecule type" value="Genomic_DNA"/>
</dbReference>
<proteinExistence type="predicted"/>
<protein>
    <submittedName>
        <fullName evidence="2">Uncharacterized protein</fullName>
    </submittedName>
</protein>
<keyword evidence="1" id="KW-0732">Signal</keyword>
<gene>
    <name evidence="2" type="ORF">GR303_17025</name>
</gene>
<name>A0ABW9Z0L3_9HYPH</name>
<evidence type="ECO:0000313" key="3">
    <source>
        <dbReference type="Proteomes" id="UP000818323"/>
    </source>
</evidence>
<evidence type="ECO:0000256" key="1">
    <source>
        <dbReference type="SAM" id="SignalP"/>
    </source>
</evidence>
<dbReference type="Proteomes" id="UP000818323">
    <property type="component" value="Unassembled WGS sequence"/>
</dbReference>
<reference evidence="2 3" key="1">
    <citation type="submission" date="2020-01" db="EMBL/GenBank/DDBJ databases">
        <title>Microvirga sp. nov., an arsenate reduction bacterium isolated from Tibet hotspring sediments.</title>
        <authorList>
            <person name="Yuan C.-G."/>
        </authorList>
    </citation>
    <scope>NUCLEOTIDE SEQUENCE [LARGE SCALE GENOMIC DNA]</scope>
    <source>
        <strain evidence="2 3">SYSU G3D203</strain>
    </source>
</reference>
<feature type="chain" id="PRO_5047425287" evidence="1">
    <location>
        <begin position="29"/>
        <end position="105"/>
    </location>
</feature>
<feature type="signal peptide" evidence="1">
    <location>
        <begin position="1"/>
        <end position="28"/>
    </location>
</feature>
<organism evidence="2 3">
    <name type="scientific">Microvirga arsenatis</name>
    <dbReference type="NCBI Taxonomy" id="2692265"/>
    <lineage>
        <taxon>Bacteria</taxon>
        <taxon>Pseudomonadati</taxon>
        <taxon>Pseudomonadota</taxon>
        <taxon>Alphaproteobacteria</taxon>
        <taxon>Hyphomicrobiales</taxon>
        <taxon>Methylobacteriaceae</taxon>
        <taxon>Microvirga</taxon>
    </lineage>
</organism>
<dbReference type="RefSeq" id="WP_161724175.1">
    <property type="nucleotide sequence ID" value="NZ_JAAAXI010000012.1"/>
</dbReference>
<evidence type="ECO:0000313" key="2">
    <source>
        <dbReference type="EMBL" id="NBJ26055.1"/>
    </source>
</evidence>